<dbReference type="InterPro" id="IPR001597">
    <property type="entry name" value="ArAA_b-elim_lyase/Thr_aldolase"/>
</dbReference>
<proteinExistence type="inferred from homology"/>
<keyword evidence="3" id="KW-0663">Pyridoxal phosphate</keyword>
<dbReference type="GO" id="GO:0016829">
    <property type="term" value="F:lyase activity"/>
    <property type="evidence" value="ECO:0007669"/>
    <property type="project" value="UniProtKB-KW"/>
</dbReference>
<dbReference type="eggNOG" id="COG2008">
    <property type="taxonomic scope" value="Bacteria"/>
</dbReference>
<dbReference type="Proteomes" id="UP000029080">
    <property type="component" value="Unassembled WGS sequence"/>
</dbReference>
<dbReference type="SUPFAM" id="SSF53383">
    <property type="entry name" value="PLP-dependent transferases"/>
    <property type="match status" value="1"/>
</dbReference>
<evidence type="ECO:0000313" key="5">
    <source>
        <dbReference type="EMBL" id="KFJ05928.1"/>
    </source>
</evidence>
<feature type="domain" description="Aromatic amino acid beta-eliminating lyase/threonine aldolase" evidence="4">
    <location>
        <begin position="9"/>
        <end position="296"/>
    </location>
</feature>
<keyword evidence="6" id="KW-1185">Reference proteome</keyword>
<dbReference type="Pfam" id="PF01212">
    <property type="entry name" value="Beta_elim_lyase"/>
    <property type="match status" value="1"/>
</dbReference>
<gene>
    <name evidence="5" type="ORF">BITS_1067</name>
</gene>
<evidence type="ECO:0000313" key="6">
    <source>
        <dbReference type="Proteomes" id="UP000029080"/>
    </source>
</evidence>
<dbReference type="PANTHER" id="PTHR48097">
    <property type="entry name" value="L-THREONINE ALDOLASE-RELATED"/>
    <property type="match status" value="1"/>
</dbReference>
<dbReference type="Gene3D" id="3.90.1150.10">
    <property type="entry name" value="Aspartate Aminotransferase, domain 1"/>
    <property type="match status" value="1"/>
</dbReference>
<evidence type="ECO:0000256" key="2">
    <source>
        <dbReference type="ARBA" id="ARBA00006966"/>
    </source>
</evidence>
<dbReference type="STRING" id="356829.BITS_1067"/>
<dbReference type="PANTHER" id="PTHR48097:SF5">
    <property type="entry name" value="LOW SPECIFICITY L-THREONINE ALDOLASE"/>
    <property type="match status" value="1"/>
</dbReference>
<sequence length="345" mass="38459">MENNKLSFSSDYMEGAHPQILESLVETNMVQTAGYGLDEFSESAKAKIREACSTPDADIFFLVGGTQTNATMIDAMLRSYQGVIAAETGHISVHEAGAIEFGGHKVLQMPHYDGKLRAADIQSCVECYWQDANHDHMVMPGMVYISQPTEFGTLYSKDELRSISEVCRANNIPLYLDGARMAYALACPENDVTLKDIGALCDAFYIGGTKCGALFGEAVVIPRHNYIPHLFTIIKQHGALLAKGRLCGIQFETLFTDGLYEKLGRRGIKTAEIIRESLANKGYEFAIETPTNQIFIVLDDRKAEELSRFVELGFWERLDEHHVVMRIATSWATQDKDVNKLIELL</sequence>
<dbReference type="EMBL" id="JGZU01000011">
    <property type="protein sequence ID" value="KFJ05928.1"/>
    <property type="molecule type" value="Genomic_DNA"/>
</dbReference>
<reference evidence="5 6" key="1">
    <citation type="submission" date="2014-03" db="EMBL/GenBank/DDBJ databases">
        <title>Genomics of Bifidobacteria.</title>
        <authorList>
            <person name="Ventura M."/>
            <person name="Milani C."/>
            <person name="Lugli G.A."/>
        </authorList>
    </citation>
    <scope>NUCLEOTIDE SEQUENCE [LARGE SCALE GENOMIC DNA]</scope>
    <source>
        <strain evidence="5 6">JCM 13495</strain>
    </source>
</reference>
<evidence type="ECO:0000259" key="4">
    <source>
        <dbReference type="Pfam" id="PF01212"/>
    </source>
</evidence>
<dbReference type="AlphaFoldDB" id="A0A087EDS7"/>
<dbReference type="InterPro" id="IPR015421">
    <property type="entry name" value="PyrdxlP-dep_Trfase_major"/>
</dbReference>
<organism evidence="5 6">
    <name type="scientific">Bifidobacterium tsurumiense</name>
    <dbReference type="NCBI Taxonomy" id="356829"/>
    <lineage>
        <taxon>Bacteria</taxon>
        <taxon>Bacillati</taxon>
        <taxon>Actinomycetota</taxon>
        <taxon>Actinomycetes</taxon>
        <taxon>Bifidobacteriales</taxon>
        <taxon>Bifidobacteriaceae</taxon>
        <taxon>Bifidobacterium</taxon>
    </lineage>
</organism>
<comment type="caution">
    <text evidence="5">The sequence shown here is derived from an EMBL/GenBank/DDBJ whole genome shotgun (WGS) entry which is preliminary data.</text>
</comment>
<dbReference type="GO" id="GO:0006520">
    <property type="term" value="P:amino acid metabolic process"/>
    <property type="evidence" value="ECO:0007669"/>
    <property type="project" value="InterPro"/>
</dbReference>
<comment type="similarity">
    <text evidence="2">Belongs to the threonine aldolase family.</text>
</comment>
<accession>A0A087EDS7</accession>
<keyword evidence="5" id="KW-0456">Lyase</keyword>
<evidence type="ECO:0000256" key="1">
    <source>
        <dbReference type="ARBA" id="ARBA00001933"/>
    </source>
</evidence>
<name>A0A087EDS7_9BIFI</name>
<comment type="cofactor">
    <cofactor evidence="1">
        <name>pyridoxal 5'-phosphate</name>
        <dbReference type="ChEBI" id="CHEBI:597326"/>
    </cofactor>
</comment>
<dbReference type="Gene3D" id="3.40.640.10">
    <property type="entry name" value="Type I PLP-dependent aspartate aminotransferase-like (Major domain)"/>
    <property type="match status" value="1"/>
</dbReference>
<dbReference type="EC" id="4.1.2.48" evidence="5"/>
<protein>
    <submittedName>
        <fullName evidence="5">Low specificity L-threonine aldolase</fullName>
        <ecNumber evidence="5">4.1.2.48</ecNumber>
    </submittedName>
</protein>
<dbReference type="InterPro" id="IPR015424">
    <property type="entry name" value="PyrdxlP-dep_Trfase"/>
</dbReference>
<dbReference type="InterPro" id="IPR015422">
    <property type="entry name" value="PyrdxlP-dep_Trfase_small"/>
</dbReference>
<evidence type="ECO:0000256" key="3">
    <source>
        <dbReference type="ARBA" id="ARBA00022898"/>
    </source>
</evidence>